<proteinExistence type="predicted"/>
<protein>
    <submittedName>
        <fullName evidence="1">Uncharacterized protein</fullName>
    </submittedName>
</protein>
<evidence type="ECO:0000313" key="2">
    <source>
        <dbReference type="Proteomes" id="UP000198846"/>
    </source>
</evidence>
<sequence length="128" mass="15002">MKIEDNSLGFCKLTFYDHFVISVIKEGTVMCNNLNSKQTEVILKYYENQPFVYISHRLHSYSVDPLMYNSSSKIDNLIGFCVVTENYFSRKSTEIEQVFLKKTFKVCSSIFEAKNWAALTYKTYIENK</sequence>
<dbReference type="STRING" id="283786.SAMN04487990_12141"/>
<accession>A0A1H4CSB6</accession>
<name>A0A1H4CSB6_BIZPA</name>
<dbReference type="RefSeq" id="WP_092136287.1">
    <property type="nucleotide sequence ID" value="NZ_FNQK01000021.1"/>
</dbReference>
<gene>
    <name evidence="1" type="ORF">SAMN04487990_12141</name>
</gene>
<dbReference type="OrthoDB" id="1144359at2"/>
<organism evidence="1 2">
    <name type="scientific">Bizionia paragorgiae</name>
    <dbReference type="NCBI Taxonomy" id="283786"/>
    <lineage>
        <taxon>Bacteria</taxon>
        <taxon>Pseudomonadati</taxon>
        <taxon>Bacteroidota</taxon>
        <taxon>Flavobacteriia</taxon>
        <taxon>Flavobacteriales</taxon>
        <taxon>Flavobacteriaceae</taxon>
        <taxon>Bizionia</taxon>
    </lineage>
</organism>
<reference evidence="1 2" key="1">
    <citation type="submission" date="2016-10" db="EMBL/GenBank/DDBJ databases">
        <authorList>
            <person name="de Groot N.N."/>
        </authorList>
    </citation>
    <scope>NUCLEOTIDE SEQUENCE [LARGE SCALE GENOMIC DNA]</scope>
    <source>
        <strain evidence="1 2">DSM 23842</strain>
    </source>
</reference>
<dbReference type="EMBL" id="FNQK01000021">
    <property type="protein sequence ID" value="SEA63241.1"/>
    <property type="molecule type" value="Genomic_DNA"/>
</dbReference>
<dbReference type="AlphaFoldDB" id="A0A1H4CSB6"/>
<evidence type="ECO:0000313" key="1">
    <source>
        <dbReference type="EMBL" id="SEA63241.1"/>
    </source>
</evidence>
<keyword evidence="2" id="KW-1185">Reference proteome</keyword>
<dbReference type="Proteomes" id="UP000198846">
    <property type="component" value="Unassembled WGS sequence"/>
</dbReference>